<gene>
    <name evidence="2" type="ordered locus">Awo_c34790</name>
</gene>
<dbReference type="STRING" id="931626.Awo_c34790"/>
<evidence type="ECO:0008006" key="4">
    <source>
        <dbReference type="Google" id="ProtNLM"/>
    </source>
</evidence>
<name>H6LC88_ACEWD</name>
<dbReference type="HOGENOM" id="CLU_2821173_0_0_9"/>
<protein>
    <recommendedName>
        <fullName evidence="4">Transposase</fullName>
    </recommendedName>
</protein>
<dbReference type="AlphaFoldDB" id="H6LC88"/>
<proteinExistence type="predicted"/>
<dbReference type="OrthoDB" id="9775203at2"/>
<feature type="region of interest" description="Disordered" evidence="1">
    <location>
        <begin position="1"/>
        <end position="36"/>
    </location>
</feature>
<reference evidence="3" key="1">
    <citation type="submission" date="2011-07" db="EMBL/GenBank/DDBJ databases">
        <title>Complete genome sequence of Acetobacterium woodii.</title>
        <authorList>
            <person name="Poehlein A."/>
            <person name="Schmidt S."/>
            <person name="Kaster A.-K."/>
            <person name="Goenrich M."/>
            <person name="Vollmers J."/>
            <person name="Thuermer A."/>
            <person name="Gottschalk G."/>
            <person name="Thauer R.K."/>
            <person name="Daniel R."/>
            <person name="Mueller V."/>
        </authorList>
    </citation>
    <scope>NUCLEOTIDE SEQUENCE [LARGE SCALE GENOMIC DNA]</scope>
    <source>
        <strain evidence="3">ATCC 29683 / DSM 1030 / JCM 2381 / KCTC 1655 / WB1</strain>
    </source>
</reference>
<dbReference type="KEGG" id="awo:Awo_c34790"/>
<organism evidence="2 3">
    <name type="scientific">Acetobacterium woodii (strain ATCC 29683 / DSM 1030 / JCM 2381 / KCTC 1655 / WB1)</name>
    <dbReference type="NCBI Taxonomy" id="931626"/>
    <lineage>
        <taxon>Bacteria</taxon>
        <taxon>Bacillati</taxon>
        <taxon>Bacillota</taxon>
        <taxon>Clostridia</taxon>
        <taxon>Eubacteriales</taxon>
        <taxon>Eubacteriaceae</taxon>
        <taxon>Acetobacterium</taxon>
    </lineage>
</organism>
<dbReference type="EMBL" id="CP002987">
    <property type="protein sequence ID" value="AFA50203.1"/>
    <property type="molecule type" value="Genomic_DNA"/>
</dbReference>
<sequence length="66" mass="7743">MIHIRNLDNGFLRKNPKKAETAHHEKRPVSVSGMLQKLGVSRTGYRSWINRKPSNTQKRQEDIKIF</sequence>
<evidence type="ECO:0000313" key="3">
    <source>
        <dbReference type="Proteomes" id="UP000007177"/>
    </source>
</evidence>
<dbReference type="Proteomes" id="UP000007177">
    <property type="component" value="Chromosome"/>
</dbReference>
<evidence type="ECO:0000313" key="2">
    <source>
        <dbReference type="EMBL" id="AFA50203.1"/>
    </source>
</evidence>
<evidence type="ECO:0000256" key="1">
    <source>
        <dbReference type="SAM" id="MobiDB-lite"/>
    </source>
</evidence>
<reference evidence="2 3" key="2">
    <citation type="journal article" date="2012" name="PLoS ONE">
        <title>An ancient pathway combining carbon dioxide fixation with the generation and utilization of a sodium ion gradient for ATP synthesis.</title>
        <authorList>
            <person name="Poehlein A."/>
            <person name="Schmidt S."/>
            <person name="Kaster A.K."/>
            <person name="Goenrich M."/>
            <person name="Vollmers J."/>
            <person name="Thurmer A."/>
            <person name="Bertsch J."/>
            <person name="Schuchmann K."/>
            <person name="Voigt B."/>
            <person name="Hecker M."/>
            <person name="Daniel R."/>
            <person name="Thauer R.K."/>
            <person name="Gottschalk G."/>
            <person name="Muller V."/>
        </authorList>
    </citation>
    <scope>NUCLEOTIDE SEQUENCE [LARGE SCALE GENOMIC DNA]</scope>
    <source>
        <strain evidence="3">ATCC 29683 / DSM 1030 / JCM 2381 / KCTC 1655 / WB1</strain>
    </source>
</reference>
<accession>H6LC88</accession>
<keyword evidence="3" id="KW-1185">Reference proteome</keyword>